<feature type="domain" description="Glycosyltransferase subfamily 4-like N-terminal" evidence="1">
    <location>
        <begin position="53"/>
        <end position="172"/>
    </location>
</feature>
<dbReference type="InterPro" id="IPR028098">
    <property type="entry name" value="Glyco_trans_4-like_N"/>
</dbReference>
<accession>A0A8J2Z1V0</accession>
<dbReference type="PANTHER" id="PTHR12526">
    <property type="entry name" value="GLYCOSYLTRANSFERASE"/>
    <property type="match status" value="1"/>
</dbReference>
<dbReference type="Pfam" id="PF13692">
    <property type="entry name" value="Glyco_trans_1_4"/>
    <property type="match status" value="1"/>
</dbReference>
<dbReference type="RefSeq" id="WP_189052093.1">
    <property type="nucleotide sequence ID" value="NZ_BMJQ01000025.1"/>
</dbReference>
<evidence type="ECO:0000259" key="1">
    <source>
        <dbReference type="Pfam" id="PF13439"/>
    </source>
</evidence>
<dbReference type="Pfam" id="PF13439">
    <property type="entry name" value="Glyco_transf_4"/>
    <property type="match status" value="1"/>
</dbReference>
<sequence>MKILFAFENPLPSAEADAEVFVTTARYLAPLTTGAWLHIPLADNADRDTIERLAGMPIVRAHAPLRPAALRHFLCGLTLVFRREFRQADLVYTRNLWVAWLAILFGQRVAFDHYRPWPDQIPPLQLWLYRLICHPRFLIHICHSDYTRQKYLDLGIPAEKLQCIHNGFEPQRLHAPVPIELAKAHIGVAADRKTVVYTGRVNHKKGLHLVIEAAKRLPDLQFILVGSYGEGPIEAMARGVPNVRVVPFQPAEALAQYVFAADVLLIPPSWQPLAEFGSTVLPLKLFFYLASGRPILAGQTPDVQEVLEHGRNAFLCPPDRVEALVDGLRELTGSSTLGARLVAAAAADSRGFTWEARAHKIAAVLAQRLAAAPVRHGAWGPGQFRAWREKSRRWLVHLLRTRSWVLPPASVLPEPLLPEPVLPADHTASAE</sequence>
<keyword evidence="3" id="KW-1185">Reference proteome</keyword>
<comment type="caution">
    <text evidence="2">The sequence shown here is derived from an EMBL/GenBank/DDBJ whole genome shotgun (WGS) entry which is preliminary data.</text>
</comment>
<name>A0A8J2Z1V0_9PROT</name>
<protein>
    <recommendedName>
        <fullName evidence="1">Glycosyltransferase subfamily 4-like N-terminal domain-containing protein</fullName>
    </recommendedName>
</protein>
<dbReference type="Gene3D" id="3.40.50.2000">
    <property type="entry name" value="Glycogen Phosphorylase B"/>
    <property type="match status" value="2"/>
</dbReference>
<dbReference type="AlphaFoldDB" id="A0A8J2Z1V0"/>
<dbReference type="SUPFAM" id="SSF53756">
    <property type="entry name" value="UDP-Glycosyltransferase/glycogen phosphorylase"/>
    <property type="match status" value="1"/>
</dbReference>
<organism evidence="2 3">
    <name type="scientific">Aliidongia dinghuensis</name>
    <dbReference type="NCBI Taxonomy" id="1867774"/>
    <lineage>
        <taxon>Bacteria</taxon>
        <taxon>Pseudomonadati</taxon>
        <taxon>Pseudomonadota</taxon>
        <taxon>Alphaproteobacteria</taxon>
        <taxon>Rhodospirillales</taxon>
        <taxon>Dongiaceae</taxon>
        <taxon>Aliidongia</taxon>
    </lineage>
</organism>
<evidence type="ECO:0000313" key="3">
    <source>
        <dbReference type="Proteomes" id="UP000646365"/>
    </source>
</evidence>
<evidence type="ECO:0000313" key="2">
    <source>
        <dbReference type="EMBL" id="GGF47301.1"/>
    </source>
</evidence>
<dbReference type="Proteomes" id="UP000646365">
    <property type="component" value="Unassembled WGS sequence"/>
</dbReference>
<reference evidence="2" key="2">
    <citation type="submission" date="2020-09" db="EMBL/GenBank/DDBJ databases">
        <authorList>
            <person name="Sun Q."/>
            <person name="Zhou Y."/>
        </authorList>
    </citation>
    <scope>NUCLEOTIDE SEQUENCE</scope>
    <source>
        <strain evidence="2">CGMCC 1.15725</strain>
    </source>
</reference>
<proteinExistence type="predicted"/>
<dbReference type="GO" id="GO:0016757">
    <property type="term" value="F:glycosyltransferase activity"/>
    <property type="evidence" value="ECO:0007669"/>
    <property type="project" value="UniProtKB-ARBA"/>
</dbReference>
<reference evidence="2" key="1">
    <citation type="journal article" date="2014" name="Int. J. Syst. Evol. Microbiol.">
        <title>Complete genome sequence of Corynebacterium casei LMG S-19264T (=DSM 44701T), isolated from a smear-ripened cheese.</title>
        <authorList>
            <consortium name="US DOE Joint Genome Institute (JGI-PGF)"/>
            <person name="Walter F."/>
            <person name="Albersmeier A."/>
            <person name="Kalinowski J."/>
            <person name="Ruckert C."/>
        </authorList>
    </citation>
    <scope>NUCLEOTIDE SEQUENCE</scope>
    <source>
        <strain evidence="2">CGMCC 1.15725</strain>
    </source>
</reference>
<dbReference type="EMBL" id="BMJQ01000025">
    <property type="protein sequence ID" value="GGF47301.1"/>
    <property type="molecule type" value="Genomic_DNA"/>
</dbReference>
<gene>
    <name evidence="2" type="ORF">GCM10011611_62170</name>
</gene>